<sequence length="306" mass="35234">MFRTNVSIPCIWGGNLEGFVLKSDKAADNGGSNNTKKIICIHGWLDNLNSFLPVAEKLVTDRPNYEILLYDRAGHGFSSHLPKGCEYSMAHVVQDLHCVVLNLGWEKTKFSILGHSYGAIYGITYAACYPEEVECVVAMDSIPWSETPTEDVFKAYRTRIDASLQFHTKPPRPVDYDITTEGFIQLTKLRRPGLTDEGVKLIVERSVRRDKDNKLRITFDEAIKVYPVYPYTDELVRSLFRNLKASTLVIFTKNVDEAKYKNSFDYMREFNPNFELELIDGPHDFHLTHVKEVVDLIERYFDKYLK</sequence>
<dbReference type="Gene3D" id="3.40.50.1820">
    <property type="entry name" value="alpha/beta hydrolase"/>
    <property type="match status" value="1"/>
</dbReference>
<dbReference type="GO" id="GO:0016020">
    <property type="term" value="C:membrane"/>
    <property type="evidence" value="ECO:0007669"/>
    <property type="project" value="TreeGrafter"/>
</dbReference>
<dbReference type="EMBL" id="CAJNXB010002001">
    <property type="protein sequence ID" value="CAF3208558.1"/>
    <property type="molecule type" value="Genomic_DNA"/>
</dbReference>
<reference evidence="4" key="1">
    <citation type="submission" date="2021-02" db="EMBL/GenBank/DDBJ databases">
        <authorList>
            <person name="Nowell W R."/>
        </authorList>
    </citation>
    <scope>NUCLEOTIDE SEQUENCE</scope>
</reference>
<comment type="similarity">
    <text evidence="1">Belongs to the AB hydrolase superfamily.</text>
</comment>
<dbReference type="Proteomes" id="UP000663825">
    <property type="component" value="Unassembled WGS sequence"/>
</dbReference>
<protein>
    <recommendedName>
        <fullName evidence="3">AB hydrolase-1 domain-containing protein</fullName>
    </recommendedName>
</protein>
<dbReference type="EMBL" id="CAJNYU010003038">
    <property type="protein sequence ID" value="CAF3625103.1"/>
    <property type="molecule type" value="Genomic_DNA"/>
</dbReference>
<gene>
    <name evidence="5" type="ORF">FME351_LOCUS23142</name>
    <name evidence="4" type="ORF">TIS948_LOCUS13008</name>
    <name evidence="7" type="ORF">TSG867_LOCUS9072</name>
    <name evidence="6" type="ORF">UJA718_LOCUS13192</name>
</gene>
<evidence type="ECO:0000313" key="4">
    <source>
        <dbReference type="EMBL" id="CAF3208558.1"/>
    </source>
</evidence>
<dbReference type="PANTHER" id="PTHR43798:SF14">
    <property type="entry name" value="SERINE HYDROLASE-LIKE PROTEIN DDB_G0286239"/>
    <property type="match status" value="1"/>
</dbReference>
<evidence type="ECO:0000256" key="1">
    <source>
        <dbReference type="ARBA" id="ARBA00008645"/>
    </source>
</evidence>
<evidence type="ECO:0000313" key="9">
    <source>
        <dbReference type="Proteomes" id="UP000663873"/>
    </source>
</evidence>
<dbReference type="PRINTS" id="PR00111">
    <property type="entry name" value="ABHYDROLASE"/>
</dbReference>
<feature type="domain" description="AB hydrolase-1" evidence="3">
    <location>
        <begin position="38"/>
        <end position="288"/>
    </location>
</feature>
<evidence type="ECO:0000313" key="5">
    <source>
        <dbReference type="EMBL" id="CAF3625103.1"/>
    </source>
</evidence>
<dbReference type="AlphaFoldDB" id="A0A817QI80"/>
<evidence type="ECO:0000313" key="7">
    <source>
        <dbReference type="EMBL" id="CAF4343964.1"/>
    </source>
</evidence>
<dbReference type="Proteomes" id="UP000663862">
    <property type="component" value="Unassembled WGS sequence"/>
</dbReference>
<dbReference type="InterPro" id="IPR050266">
    <property type="entry name" value="AB_hydrolase_sf"/>
</dbReference>
<evidence type="ECO:0000256" key="2">
    <source>
        <dbReference type="ARBA" id="ARBA00022801"/>
    </source>
</evidence>
<dbReference type="Proteomes" id="UP000663873">
    <property type="component" value="Unassembled WGS sequence"/>
</dbReference>
<dbReference type="GO" id="GO:0016787">
    <property type="term" value="F:hydrolase activity"/>
    <property type="evidence" value="ECO:0007669"/>
    <property type="project" value="UniProtKB-KW"/>
</dbReference>
<dbReference type="Pfam" id="PF00561">
    <property type="entry name" value="Abhydrolase_1"/>
    <property type="match status" value="1"/>
</dbReference>
<keyword evidence="2" id="KW-0378">Hydrolase</keyword>
<proteinExistence type="inferred from homology"/>
<dbReference type="PANTHER" id="PTHR43798">
    <property type="entry name" value="MONOACYLGLYCEROL LIPASE"/>
    <property type="match status" value="1"/>
</dbReference>
<evidence type="ECO:0000313" key="6">
    <source>
        <dbReference type="EMBL" id="CAF4309873.1"/>
    </source>
</evidence>
<dbReference type="EMBL" id="CAJOBQ010000388">
    <property type="protein sequence ID" value="CAF4343964.1"/>
    <property type="molecule type" value="Genomic_DNA"/>
</dbReference>
<dbReference type="Proteomes" id="UP000663869">
    <property type="component" value="Unassembled WGS sequence"/>
</dbReference>
<dbReference type="EMBL" id="CAJOBP010001768">
    <property type="protein sequence ID" value="CAF4309873.1"/>
    <property type="molecule type" value="Genomic_DNA"/>
</dbReference>
<dbReference type="OrthoDB" id="190201at2759"/>
<organism evidence="4 8">
    <name type="scientific">Rotaria socialis</name>
    <dbReference type="NCBI Taxonomy" id="392032"/>
    <lineage>
        <taxon>Eukaryota</taxon>
        <taxon>Metazoa</taxon>
        <taxon>Spiralia</taxon>
        <taxon>Gnathifera</taxon>
        <taxon>Rotifera</taxon>
        <taxon>Eurotatoria</taxon>
        <taxon>Bdelloidea</taxon>
        <taxon>Philodinida</taxon>
        <taxon>Philodinidae</taxon>
        <taxon>Rotaria</taxon>
    </lineage>
</organism>
<evidence type="ECO:0000313" key="8">
    <source>
        <dbReference type="Proteomes" id="UP000663825"/>
    </source>
</evidence>
<accession>A0A817QI80</accession>
<comment type="caution">
    <text evidence="4">The sequence shown here is derived from an EMBL/GenBank/DDBJ whole genome shotgun (WGS) entry which is preliminary data.</text>
</comment>
<keyword evidence="9" id="KW-1185">Reference proteome</keyword>
<dbReference type="InterPro" id="IPR029058">
    <property type="entry name" value="AB_hydrolase_fold"/>
</dbReference>
<name>A0A817QI80_9BILA</name>
<evidence type="ECO:0000259" key="3">
    <source>
        <dbReference type="Pfam" id="PF00561"/>
    </source>
</evidence>
<dbReference type="InterPro" id="IPR000073">
    <property type="entry name" value="AB_hydrolase_1"/>
</dbReference>
<dbReference type="SUPFAM" id="SSF53474">
    <property type="entry name" value="alpha/beta-Hydrolases"/>
    <property type="match status" value="1"/>
</dbReference>